<name>A0A1R1PKF8_ZANCU</name>
<dbReference type="EMBL" id="LSSK01000898">
    <property type="protein sequence ID" value="OMH81446.1"/>
    <property type="molecule type" value="Genomic_DNA"/>
</dbReference>
<reference evidence="2" key="1">
    <citation type="submission" date="2017-01" db="EMBL/GenBank/DDBJ databases">
        <authorList>
            <person name="Wang Y."/>
            <person name="White M."/>
            <person name="Kvist S."/>
            <person name="Moncalvo J.-M."/>
        </authorList>
    </citation>
    <scope>NUCLEOTIDE SEQUENCE [LARGE SCALE GENOMIC DNA]</scope>
    <source>
        <strain evidence="2">COL-18-3</strain>
    </source>
</reference>
<organism evidence="1 2">
    <name type="scientific">Zancudomyces culisetae</name>
    <name type="common">Gut fungus</name>
    <name type="synonym">Smittium culisetae</name>
    <dbReference type="NCBI Taxonomy" id="1213189"/>
    <lineage>
        <taxon>Eukaryota</taxon>
        <taxon>Fungi</taxon>
        <taxon>Fungi incertae sedis</taxon>
        <taxon>Zoopagomycota</taxon>
        <taxon>Kickxellomycotina</taxon>
        <taxon>Harpellomycetes</taxon>
        <taxon>Harpellales</taxon>
        <taxon>Legeriomycetaceae</taxon>
        <taxon>Zancudomyces</taxon>
    </lineage>
</organism>
<gene>
    <name evidence="1" type="ORF">AX774_g5095</name>
</gene>
<sequence length="113" mass="12419">MFLTNFPVFRFHNFIVESPPLTTLIPSCWKHVIGPVCPSSTHICCPVSVSHTLRVLSAPPETKTLFLNESSPTNVICPSSVLKQAPVSKDHCLMSPSMEPEKIILRSSSTANE</sequence>
<accession>A0A1R1PKF8</accession>
<keyword evidence="2" id="KW-1185">Reference proteome</keyword>
<evidence type="ECO:0000313" key="1">
    <source>
        <dbReference type="EMBL" id="OMH81446.1"/>
    </source>
</evidence>
<dbReference type="AlphaFoldDB" id="A0A1R1PKF8"/>
<protein>
    <submittedName>
        <fullName evidence="1">Uncharacterized protein</fullName>
    </submittedName>
</protein>
<evidence type="ECO:0000313" key="2">
    <source>
        <dbReference type="Proteomes" id="UP000188320"/>
    </source>
</evidence>
<comment type="caution">
    <text evidence="1">The sequence shown here is derived from an EMBL/GenBank/DDBJ whole genome shotgun (WGS) entry which is preliminary data.</text>
</comment>
<proteinExistence type="predicted"/>
<dbReference type="Proteomes" id="UP000188320">
    <property type="component" value="Unassembled WGS sequence"/>
</dbReference>